<dbReference type="EMBL" id="JAGPYM010000032">
    <property type="protein sequence ID" value="KAH6876833.1"/>
    <property type="molecule type" value="Genomic_DNA"/>
</dbReference>
<proteinExistence type="predicted"/>
<evidence type="ECO:0000313" key="1">
    <source>
        <dbReference type="EMBL" id="KAH6876833.1"/>
    </source>
</evidence>
<reference evidence="1 2" key="1">
    <citation type="journal article" date="2021" name="Nat. Commun.">
        <title>Genetic determinants of endophytism in the Arabidopsis root mycobiome.</title>
        <authorList>
            <person name="Mesny F."/>
            <person name="Miyauchi S."/>
            <person name="Thiergart T."/>
            <person name="Pickel B."/>
            <person name="Atanasova L."/>
            <person name="Karlsson M."/>
            <person name="Huettel B."/>
            <person name="Barry K.W."/>
            <person name="Haridas S."/>
            <person name="Chen C."/>
            <person name="Bauer D."/>
            <person name="Andreopoulos W."/>
            <person name="Pangilinan J."/>
            <person name="LaButti K."/>
            <person name="Riley R."/>
            <person name="Lipzen A."/>
            <person name="Clum A."/>
            <person name="Drula E."/>
            <person name="Henrissat B."/>
            <person name="Kohler A."/>
            <person name="Grigoriev I.V."/>
            <person name="Martin F.M."/>
            <person name="Hacquard S."/>
        </authorList>
    </citation>
    <scope>NUCLEOTIDE SEQUENCE [LARGE SCALE GENOMIC DNA]</scope>
    <source>
        <strain evidence="1 2">MPI-CAGE-CH-0241</strain>
    </source>
</reference>
<evidence type="ECO:0000313" key="2">
    <source>
        <dbReference type="Proteomes" id="UP000777438"/>
    </source>
</evidence>
<protein>
    <submittedName>
        <fullName evidence="1">Uncharacterized protein</fullName>
    </submittedName>
</protein>
<organism evidence="1 2">
    <name type="scientific">Thelonectria olida</name>
    <dbReference type="NCBI Taxonomy" id="1576542"/>
    <lineage>
        <taxon>Eukaryota</taxon>
        <taxon>Fungi</taxon>
        <taxon>Dikarya</taxon>
        <taxon>Ascomycota</taxon>
        <taxon>Pezizomycotina</taxon>
        <taxon>Sordariomycetes</taxon>
        <taxon>Hypocreomycetidae</taxon>
        <taxon>Hypocreales</taxon>
        <taxon>Nectriaceae</taxon>
        <taxon>Thelonectria</taxon>
    </lineage>
</organism>
<sequence>MRFTVSYVTNTLLGNQPDSPFKAIRLGCRTRRAAMPQNLEARYNLVTRWPHLRNEAAVEDSAAGVQETVLLGATGQRLTYLQAYPFRGKVLEGLAIYDYMSLVMLKRKGRGVAGWGEVEFDSSCPYSSSWVQVLRRPGEQAVVVFDGYLSMDFAETDDTYHKREKACLPRRVLFLVDNVQPLRRSAEDVKIDAKQWAAESGEGGLAGDSLDPAAVVEGEEAAYDGYHPDNVASAVCLVDVFRGALREKEVTSGSLEISRVVRRLSWFQEVALGSADELRAAAQPEGEIRKIAVFDGHALIPRQSSLRAIKS</sequence>
<comment type="caution">
    <text evidence="1">The sequence shown here is derived from an EMBL/GenBank/DDBJ whole genome shotgun (WGS) entry which is preliminary data.</text>
</comment>
<dbReference type="AlphaFoldDB" id="A0A9P8VWZ9"/>
<accession>A0A9P8VWZ9</accession>
<name>A0A9P8VWZ9_9HYPO</name>
<keyword evidence="2" id="KW-1185">Reference proteome</keyword>
<gene>
    <name evidence="1" type="ORF">B0T10DRAFT_584810</name>
</gene>
<dbReference type="Proteomes" id="UP000777438">
    <property type="component" value="Unassembled WGS sequence"/>
</dbReference>
<dbReference type="OrthoDB" id="5056722at2759"/>